<organism evidence="1 2">
    <name type="scientific">Dyadobacter luteus</name>
    <dbReference type="NCBI Taxonomy" id="2259619"/>
    <lineage>
        <taxon>Bacteria</taxon>
        <taxon>Pseudomonadati</taxon>
        <taxon>Bacteroidota</taxon>
        <taxon>Cytophagia</taxon>
        <taxon>Cytophagales</taxon>
        <taxon>Spirosomataceae</taxon>
        <taxon>Dyadobacter</taxon>
    </lineage>
</organism>
<keyword evidence="2" id="KW-1185">Reference proteome</keyword>
<dbReference type="RefSeq" id="WP_115828775.1">
    <property type="nucleotide sequence ID" value="NZ_QNUL01000001.1"/>
</dbReference>
<evidence type="ECO:0008006" key="3">
    <source>
        <dbReference type="Google" id="ProtNLM"/>
    </source>
</evidence>
<dbReference type="AlphaFoldDB" id="A0A3D8YI44"/>
<evidence type="ECO:0000313" key="1">
    <source>
        <dbReference type="EMBL" id="REA64167.1"/>
    </source>
</evidence>
<dbReference type="Gene3D" id="3.90.1140.10">
    <property type="entry name" value="Cyclic phosphodiesterase"/>
    <property type="match status" value="1"/>
</dbReference>
<dbReference type="EMBL" id="QNUL01000001">
    <property type="protein sequence ID" value="REA64167.1"/>
    <property type="molecule type" value="Genomic_DNA"/>
</dbReference>
<accession>A0A3D8YI44</accession>
<evidence type="ECO:0000313" key="2">
    <source>
        <dbReference type="Proteomes" id="UP000256373"/>
    </source>
</evidence>
<gene>
    <name evidence="1" type="ORF">DSL64_01020</name>
</gene>
<name>A0A3D8YI44_9BACT</name>
<dbReference type="SUPFAM" id="SSF55144">
    <property type="entry name" value="LigT-like"/>
    <property type="match status" value="1"/>
</dbReference>
<reference evidence="1 2" key="1">
    <citation type="submission" date="2018-07" db="EMBL/GenBank/DDBJ databases">
        <title>Dyadobacter roseus sp. nov., isolated from rose rhizosphere soil.</title>
        <authorList>
            <person name="Chen L."/>
        </authorList>
    </citation>
    <scope>NUCLEOTIDE SEQUENCE [LARGE SCALE GENOMIC DNA]</scope>
    <source>
        <strain evidence="1 2">RS19</strain>
    </source>
</reference>
<proteinExistence type="predicted"/>
<sequence>MAGVDFGQTDLFGAVPVRCEYYPVLLPDEAGLTEIADIYRLLTDLGVKPSQLTKLSHVSIDGVVCPENDERVTMAIRNFLSTQQPLLIEFSELGYFPGRGGLTLKLGIANSEAIKDFNKEFMTAIGGKVTKLPDLHLTLARYVSSEIWDKMKDTEINLRHCLCSSVAIYKKEYKAKGAYQVSGKVNFGETNF</sequence>
<dbReference type="OrthoDB" id="953847at2"/>
<dbReference type="InterPro" id="IPR009097">
    <property type="entry name" value="Cyclic_Pdiesterase"/>
</dbReference>
<dbReference type="Pfam" id="PF13563">
    <property type="entry name" value="2_5_RNA_ligase2"/>
    <property type="match status" value="1"/>
</dbReference>
<comment type="caution">
    <text evidence="1">The sequence shown here is derived from an EMBL/GenBank/DDBJ whole genome shotgun (WGS) entry which is preliminary data.</text>
</comment>
<dbReference type="Proteomes" id="UP000256373">
    <property type="component" value="Unassembled WGS sequence"/>
</dbReference>
<protein>
    <recommendedName>
        <fullName evidence="3">2'-5' RNA ligase family protein</fullName>
    </recommendedName>
</protein>